<feature type="domain" description="SLH" evidence="3">
    <location>
        <begin position="423"/>
        <end position="486"/>
    </location>
</feature>
<dbReference type="Pfam" id="PF00395">
    <property type="entry name" value="SLH"/>
    <property type="match status" value="3"/>
</dbReference>
<sequence>MKKWTLVLVFTLLFTQILWAAPPEFSGGVNDEFEYKEVVFLSGEPVVFKGELKVTKKEDDEEKKITYKFTLTPEDSSISGKLTRNVSITTTYTPNSAKGQTIADTKITKYTETVTIGQDTFELEDIQFSQSDIIDNRPASDFYSGNIKARKYYTINGNQGTAYVDITGGDVGYENFWGSTETQIIDYVYTINRKTQGEEENNLSWEGTVKVQVSDSTTKSLKYSANEASLSSFNGGYMKTTNQEMVSQYTYNLPRKTDKGFDTKRRDEDTISLRAAMVPKVERLIVPKFRDTGGHWAQQDIEKLYSLDVFEGSTTFFVPDAPMTRMEFVKAVVKACNIRVEEEATKKSTTRKKKNQVEEIIFVDVKSSDPNFQYIKEAYNKNIITGSEDYKFRPNDSLTKGEAITILMRALGFESKAPAPGYKTYFADDSRIPNWARDAVYMAAEVGIVGGDGNNNINANKKLTRAEASSMLVRFLNFLEKDLQKDYRENIIYYN</sequence>
<evidence type="ECO:0000313" key="4">
    <source>
        <dbReference type="EMBL" id="KAE9636093.1"/>
    </source>
</evidence>
<dbReference type="OrthoDB" id="2985276at2"/>
<dbReference type="InterPro" id="IPR001119">
    <property type="entry name" value="SLH_dom"/>
</dbReference>
<organism evidence="4 5">
    <name type="scientific">Defluviitalea raffinosedens</name>
    <dbReference type="NCBI Taxonomy" id="1450156"/>
    <lineage>
        <taxon>Bacteria</taxon>
        <taxon>Bacillati</taxon>
        <taxon>Bacillota</taxon>
        <taxon>Clostridia</taxon>
        <taxon>Lachnospirales</taxon>
        <taxon>Defluviitaleaceae</taxon>
        <taxon>Defluviitalea</taxon>
    </lineage>
</organism>
<feature type="domain" description="SLH" evidence="3">
    <location>
        <begin position="284"/>
        <end position="346"/>
    </location>
</feature>
<evidence type="ECO:0000259" key="3">
    <source>
        <dbReference type="PROSITE" id="PS51272"/>
    </source>
</evidence>
<reference evidence="4 5" key="1">
    <citation type="submission" date="2019-12" db="EMBL/GenBank/DDBJ databases">
        <title>Defluviitalea raffinosedens, isolated from a biogas fermenter, genome sequencing and characterization.</title>
        <authorList>
            <person name="Rettenmaier R."/>
            <person name="Schneider M."/>
            <person name="Neuhaus K."/>
            <person name="Liebl W."/>
            <person name="Zverlov V."/>
        </authorList>
    </citation>
    <scope>NUCLEOTIDE SEQUENCE [LARGE SCALE GENOMIC DNA]</scope>
    <source>
        <strain evidence="4 5">249c-K6</strain>
    </source>
</reference>
<evidence type="ECO:0000313" key="5">
    <source>
        <dbReference type="Proteomes" id="UP000483018"/>
    </source>
</evidence>
<feature type="domain" description="SLH" evidence="3">
    <location>
        <begin position="358"/>
        <end position="421"/>
    </location>
</feature>
<dbReference type="RefSeq" id="WP_158739347.1">
    <property type="nucleotide sequence ID" value="NZ_JAFBEP010000003.1"/>
</dbReference>
<feature type="signal peptide" evidence="2">
    <location>
        <begin position="1"/>
        <end position="20"/>
    </location>
</feature>
<keyword evidence="1" id="KW-0677">Repeat</keyword>
<feature type="chain" id="PRO_5029010404" evidence="2">
    <location>
        <begin position="21"/>
        <end position="495"/>
    </location>
</feature>
<dbReference type="EMBL" id="WSLF01000002">
    <property type="protein sequence ID" value="KAE9636093.1"/>
    <property type="molecule type" value="Genomic_DNA"/>
</dbReference>
<name>A0A7C8LE70_9FIRM</name>
<evidence type="ECO:0000256" key="1">
    <source>
        <dbReference type="ARBA" id="ARBA00022737"/>
    </source>
</evidence>
<dbReference type="Proteomes" id="UP000483018">
    <property type="component" value="Unassembled WGS sequence"/>
</dbReference>
<proteinExistence type="predicted"/>
<keyword evidence="5" id="KW-1185">Reference proteome</keyword>
<gene>
    <name evidence="4" type="ORF">GND95_02910</name>
</gene>
<keyword evidence="2" id="KW-0732">Signal</keyword>
<comment type="caution">
    <text evidence="4">The sequence shown here is derived from an EMBL/GenBank/DDBJ whole genome shotgun (WGS) entry which is preliminary data.</text>
</comment>
<evidence type="ECO:0000256" key="2">
    <source>
        <dbReference type="SAM" id="SignalP"/>
    </source>
</evidence>
<protein>
    <submittedName>
        <fullName evidence="4">S-layer homology domain-containing protein</fullName>
    </submittedName>
</protein>
<dbReference type="AlphaFoldDB" id="A0A7C8LE70"/>
<dbReference type="PROSITE" id="PS51272">
    <property type="entry name" value="SLH"/>
    <property type="match status" value="3"/>
</dbReference>
<accession>A0A7C8LE70</accession>